<dbReference type="eggNOG" id="COG5004">
    <property type="taxonomic scope" value="Bacteria"/>
</dbReference>
<dbReference type="Proteomes" id="UP000002383">
    <property type="component" value="Chromosome"/>
</dbReference>
<protein>
    <submittedName>
        <fullName evidence="1">P2-like protein prophage tail protein X-like protein</fullName>
    </submittedName>
</protein>
<keyword evidence="2" id="KW-1185">Reference proteome</keyword>
<dbReference type="InterPro" id="IPR008861">
    <property type="entry name" value="GpX-like"/>
</dbReference>
<dbReference type="STRING" id="396588.Tgr7_1624"/>
<sequence>MATYRAKEGEMVDEICQLYYGRTQGVVERVYAANRGLAALGPRLPAGTLVELPEVEGEVVESRRVKVPWSQEQ</sequence>
<evidence type="ECO:0000313" key="1">
    <source>
        <dbReference type="EMBL" id="ACL72707.1"/>
    </source>
</evidence>
<organism evidence="1 2">
    <name type="scientific">Thioalkalivibrio sulfidiphilus (strain HL-EbGR7)</name>
    <dbReference type="NCBI Taxonomy" id="396588"/>
    <lineage>
        <taxon>Bacteria</taxon>
        <taxon>Pseudomonadati</taxon>
        <taxon>Pseudomonadota</taxon>
        <taxon>Gammaproteobacteria</taxon>
        <taxon>Chromatiales</taxon>
        <taxon>Ectothiorhodospiraceae</taxon>
        <taxon>Thioalkalivibrio</taxon>
    </lineage>
</organism>
<dbReference type="AlphaFoldDB" id="B8GS03"/>
<dbReference type="Pfam" id="PF05489">
    <property type="entry name" value="Phage_tail_X"/>
    <property type="match status" value="1"/>
</dbReference>
<dbReference type="KEGG" id="tgr:Tgr7_1624"/>
<reference evidence="1 2" key="1">
    <citation type="journal article" date="2011" name="Stand. Genomic Sci.">
        <title>Complete genome sequence of 'Thioalkalivibrio sulfidophilus' HL-EbGr7.</title>
        <authorList>
            <person name="Muyzer G."/>
            <person name="Sorokin D.Y."/>
            <person name="Mavromatis K."/>
            <person name="Lapidus A."/>
            <person name="Clum A."/>
            <person name="Ivanova N."/>
            <person name="Pati A."/>
            <person name="d'Haeseleer P."/>
            <person name="Woyke T."/>
            <person name="Kyrpides N.C."/>
        </authorList>
    </citation>
    <scope>NUCLEOTIDE SEQUENCE [LARGE SCALE GENOMIC DNA]</scope>
    <source>
        <strain evidence="1 2">HL-EbGR7</strain>
    </source>
</reference>
<gene>
    <name evidence="1" type="ordered locus">Tgr7_1624</name>
</gene>
<dbReference type="HOGENOM" id="CLU_175462_1_0_6"/>
<name>B8GS03_THISH</name>
<dbReference type="EMBL" id="CP001339">
    <property type="protein sequence ID" value="ACL72707.1"/>
    <property type="molecule type" value="Genomic_DNA"/>
</dbReference>
<dbReference type="OrthoDB" id="8759063at2"/>
<accession>B8GS03</accession>
<proteinExistence type="predicted"/>
<evidence type="ECO:0000313" key="2">
    <source>
        <dbReference type="Proteomes" id="UP000002383"/>
    </source>
</evidence>